<dbReference type="EMBL" id="JAYGIE010000075">
    <property type="protein sequence ID" value="MEA5478475.1"/>
    <property type="molecule type" value="Genomic_DNA"/>
</dbReference>
<evidence type="ECO:0000313" key="2">
    <source>
        <dbReference type="EMBL" id="MEA5478475.1"/>
    </source>
</evidence>
<organism evidence="2 3">
    <name type="scientific">Pseudanabaena galeata UHCC 0370</name>
    <dbReference type="NCBI Taxonomy" id="3110310"/>
    <lineage>
        <taxon>Bacteria</taxon>
        <taxon>Bacillati</taxon>
        <taxon>Cyanobacteriota</taxon>
        <taxon>Cyanophyceae</taxon>
        <taxon>Pseudanabaenales</taxon>
        <taxon>Pseudanabaenaceae</taxon>
        <taxon>Pseudanabaena</taxon>
    </lineage>
</organism>
<dbReference type="PANTHER" id="PTHR34613:SF1">
    <property type="entry name" value="SLL6017 PROTEIN"/>
    <property type="match status" value="1"/>
</dbReference>
<dbReference type="InterPro" id="IPR010106">
    <property type="entry name" value="RpnA"/>
</dbReference>
<dbReference type="NCBIfam" id="TIGR01784">
    <property type="entry name" value="T_den_put_tspse"/>
    <property type="match status" value="1"/>
</dbReference>
<feature type="compositionally biased region" description="Low complexity" evidence="1">
    <location>
        <begin position="259"/>
        <end position="272"/>
    </location>
</feature>
<dbReference type="PANTHER" id="PTHR34613">
    <property type="entry name" value="SLL0800 PROTEIN"/>
    <property type="match status" value="1"/>
</dbReference>
<proteinExistence type="predicted"/>
<reference evidence="2 3" key="1">
    <citation type="submission" date="2023-12" db="EMBL/GenBank/DDBJ databases">
        <title>Baltic Sea Cyanobacteria.</title>
        <authorList>
            <person name="Delbaje E."/>
            <person name="Fewer D.P."/>
            <person name="Shishido T.K."/>
        </authorList>
    </citation>
    <scope>NUCLEOTIDE SEQUENCE [LARGE SCALE GENOMIC DNA]</scope>
    <source>
        <strain evidence="2 3">UHCC 0370</strain>
    </source>
</reference>
<dbReference type="Proteomes" id="UP001301388">
    <property type="component" value="Unassembled WGS sequence"/>
</dbReference>
<name>A0ABU5TJN6_9CYAN</name>
<protein>
    <submittedName>
        <fullName evidence="2">Rpn family recombination-promoting nuclease/putative transposase</fullName>
    </submittedName>
</protein>
<dbReference type="RefSeq" id="WP_323261964.1">
    <property type="nucleotide sequence ID" value="NZ_JAYGIE010000075.1"/>
</dbReference>
<feature type="region of interest" description="Disordered" evidence="1">
    <location>
        <begin position="259"/>
        <end position="283"/>
    </location>
</feature>
<keyword evidence="3" id="KW-1185">Reference proteome</keyword>
<sequence length="283" mass="32254">MIDNICKFLAENFSADFASWILGKSITLTKLETSELSTEPIRADSVIFLESSALILHIEFQTEPNQNIPFRMADYRLRLYRRFPKKEVYQVVIYLTPSQSPLVYENTFNLRELNHQFNVIRLWEQPTEIFQKYLGLLPFATLSQTDSPAETLRQVARKIENITDKQVQSNVAASTAIISGIALSKEIIQRLLRSEIMKESVIYQEILLEGKAEGKAEGLAEGKTKEREKIAMNMISSNISVDLVAQFTGLTPKQVQKLQLLQTKKPQSPSTSKVKRSSKKLKK</sequence>
<comment type="caution">
    <text evidence="2">The sequence shown here is derived from an EMBL/GenBank/DDBJ whole genome shotgun (WGS) entry which is preliminary data.</text>
</comment>
<feature type="compositionally biased region" description="Basic residues" evidence="1">
    <location>
        <begin position="273"/>
        <end position="283"/>
    </location>
</feature>
<evidence type="ECO:0000313" key="3">
    <source>
        <dbReference type="Proteomes" id="UP001301388"/>
    </source>
</evidence>
<gene>
    <name evidence="2" type="ORF">VB774_12675</name>
</gene>
<evidence type="ECO:0000256" key="1">
    <source>
        <dbReference type="SAM" id="MobiDB-lite"/>
    </source>
</evidence>
<accession>A0ABU5TJN6</accession>